<organism evidence="2 3">
    <name type="scientific">Microbacterium marinilacus</name>
    <dbReference type="NCBI Taxonomy" id="415209"/>
    <lineage>
        <taxon>Bacteria</taxon>
        <taxon>Bacillati</taxon>
        <taxon>Actinomycetota</taxon>
        <taxon>Actinomycetes</taxon>
        <taxon>Micrococcales</taxon>
        <taxon>Microbacteriaceae</taxon>
        <taxon>Microbacterium</taxon>
    </lineage>
</organism>
<name>A0ABP7BEY4_9MICO</name>
<dbReference type="GO" id="GO:0016787">
    <property type="term" value="F:hydrolase activity"/>
    <property type="evidence" value="ECO:0007669"/>
    <property type="project" value="UniProtKB-KW"/>
</dbReference>
<accession>A0ABP7BEY4</accession>
<comment type="caution">
    <text evidence="2">The sequence shown here is derived from an EMBL/GenBank/DDBJ whole genome shotgun (WGS) entry which is preliminary data.</text>
</comment>
<dbReference type="RefSeq" id="WP_221859233.1">
    <property type="nucleotide sequence ID" value="NZ_BAAAYV010000009.1"/>
</dbReference>
<reference evidence="3" key="1">
    <citation type="journal article" date="2019" name="Int. J. Syst. Evol. Microbiol.">
        <title>The Global Catalogue of Microorganisms (GCM) 10K type strain sequencing project: providing services to taxonomists for standard genome sequencing and annotation.</title>
        <authorList>
            <consortium name="The Broad Institute Genomics Platform"/>
            <consortium name="The Broad Institute Genome Sequencing Center for Infectious Disease"/>
            <person name="Wu L."/>
            <person name="Ma J."/>
        </authorList>
    </citation>
    <scope>NUCLEOTIDE SEQUENCE [LARGE SCALE GENOMIC DNA]</scope>
    <source>
        <strain evidence="3">JCM 16546</strain>
    </source>
</reference>
<dbReference type="Gene3D" id="3.40.50.1820">
    <property type="entry name" value="alpha/beta hydrolase"/>
    <property type="match status" value="1"/>
</dbReference>
<dbReference type="InterPro" id="IPR029058">
    <property type="entry name" value="AB_hydrolase_fold"/>
</dbReference>
<dbReference type="Pfam" id="PF12697">
    <property type="entry name" value="Abhydrolase_6"/>
    <property type="match status" value="1"/>
</dbReference>
<sequence length="250" mass="27249">MLSDPTLQEARPFTHDGSTLIWEARGGGDKTFVLVHGIGMGRSVFTPLADLLADHGRVIAIDLPGFGEAPEPPRTPTIERLADLVAAFLRANVVRDPVLIGHSMGTQVITEVAARHPERGTRLVLVGPTVEAGRRRALTQLARLAHDLLDESPRVLVAGGREYLRAGPHLHRKMRSMLVHRPELAYPRVTGETLVLRGENDTVAPYAWCARVADSIPNSRLHEVPDSGHETMIKNPDPAAALILEWLDGA</sequence>
<dbReference type="InterPro" id="IPR000073">
    <property type="entry name" value="AB_hydrolase_1"/>
</dbReference>
<dbReference type="PANTHER" id="PTHR43798">
    <property type="entry name" value="MONOACYLGLYCEROL LIPASE"/>
    <property type="match status" value="1"/>
</dbReference>
<dbReference type="EMBL" id="BAAAYV010000009">
    <property type="protein sequence ID" value="GAA3658632.1"/>
    <property type="molecule type" value="Genomic_DNA"/>
</dbReference>
<proteinExistence type="predicted"/>
<feature type="domain" description="AB hydrolase-1" evidence="1">
    <location>
        <begin position="32"/>
        <end position="240"/>
    </location>
</feature>
<dbReference type="SUPFAM" id="SSF53474">
    <property type="entry name" value="alpha/beta-Hydrolases"/>
    <property type="match status" value="1"/>
</dbReference>
<dbReference type="PRINTS" id="PR00111">
    <property type="entry name" value="ABHYDROLASE"/>
</dbReference>
<dbReference type="PANTHER" id="PTHR43798:SF33">
    <property type="entry name" value="HYDROLASE, PUTATIVE (AFU_ORTHOLOGUE AFUA_2G14860)-RELATED"/>
    <property type="match status" value="1"/>
</dbReference>
<dbReference type="Proteomes" id="UP001410795">
    <property type="component" value="Unassembled WGS sequence"/>
</dbReference>
<keyword evidence="3" id="KW-1185">Reference proteome</keyword>
<gene>
    <name evidence="2" type="ORF">GCM10022202_18940</name>
</gene>
<keyword evidence="2" id="KW-0378">Hydrolase</keyword>
<evidence type="ECO:0000313" key="3">
    <source>
        <dbReference type="Proteomes" id="UP001410795"/>
    </source>
</evidence>
<protein>
    <submittedName>
        <fullName evidence="2">Alpha/beta hydrolase</fullName>
    </submittedName>
</protein>
<evidence type="ECO:0000313" key="2">
    <source>
        <dbReference type="EMBL" id="GAA3658632.1"/>
    </source>
</evidence>
<evidence type="ECO:0000259" key="1">
    <source>
        <dbReference type="Pfam" id="PF12697"/>
    </source>
</evidence>
<dbReference type="InterPro" id="IPR050266">
    <property type="entry name" value="AB_hydrolase_sf"/>
</dbReference>